<protein>
    <submittedName>
        <fullName evidence="1">Uncharacterized protein</fullName>
    </submittedName>
</protein>
<name>A0A0A9C3H8_ARUDO</name>
<sequence>MACCIPMFFKLQRVNLQINKFLGPMCSMMFGDAPMCSSFYLVTR</sequence>
<reference evidence="1" key="1">
    <citation type="submission" date="2014-09" db="EMBL/GenBank/DDBJ databases">
        <authorList>
            <person name="Magalhaes I.L.F."/>
            <person name="Oliveira U."/>
            <person name="Santos F.R."/>
            <person name="Vidigal T.H.D.A."/>
            <person name="Brescovit A.D."/>
            <person name="Santos A.J."/>
        </authorList>
    </citation>
    <scope>NUCLEOTIDE SEQUENCE</scope>
    <source>
        <tissue evidence="1">Shoot tissue taken approximately 20 cm above the soil surface</tissue>
    </source>
</reference>
<dbReference type="AlphaFoldDB" id="A0A0A9C3H8"/>
<dbReference type="EMBL" id="GBRH01231818">
    <property type="protein sequence ID" value="JAD66077.1"/>
    <property type="molecule type" value="Transcribed_RNA"/>
</dbReference>
<evidence type="ECO:0000313" key="1">
    <source>
        <dbReference type="EMBL" id="JAD66077.1"/>
    </source>
</evidence>
<accession>A0A0A9C3H8</accession>
<organism evidence="1">
    <name type="scientific">Arundo donax</name>
    <name type="common">Giant reed</name>
    <name type="synonym">Donax arundinaceus</name>
    <dbReference type="NCBI Taxonomy" id="35708"/>
    <lineage>
        <taxon>Eukaryota</taxon>
        <taxon>Viridiplantae</taxon>
        <taxon>Streptophyta</taxon>
        <taxon>Embryophyta</taxon>
        <taxon>Tracheophyta</taxon>
        <taxon>Spermatophyta</taxon>
        <taxon>Magnoliopsida</taxon>
        <taxon>Liliopsida</taxon>
        <taxon>Poales</taxon>
        <taxon>Poaceae</taxon>
        <taxon>PACMAD clade</taxon>
        <taxon>Arundinoideae</taxon>
        <taxon>Arundineae</taxon>
        <taxon>Arundo</taxon>
    </lineage>
</organism>
<proteinExistence type="predicted"/>
<reference evidence="1" key="2">
    <citation type="journal article" date="2015" name="Data Brief">
        <title>Shoot transcriptome of the giant reed, Arundo donax.</title>
        <authorList>
            <person name="Barrero R.A."/>
            <person name="Guerrero F.D."/>
            <person name="Moolhuijzen P."/>
            <person name="Goolsby J.A."/>
            <person name="Tidwell J."/>
            <person name="Bellgard S.E."/>
            <person name="Bellgard M.I."/>
        </authorList>
    </citation>
    <scope>NUCLEOTIDE SEQUENCE</scope>
    <source>
        <tissue evidence="1">Shoot tissue taken approximately 20 cm above the soil surface</tissue>
    </source>
</reference>